<evidence type="ECO:0000313" key="2">
    <source>
        <dbReference type="Proteomes" id="UP000765509"/>
    </source>
</evidence>
<organism evidence="1 2">
    <name type="scientific">Austropuccinia psidii MF-1</name>
    <dbReference type="NCBI Taxonomy" id="1389203"/>
    <lineage>
        <taxon>Eukaryota</taxon>
        <taxon>Fungi</taxon>
        <taxon>Dikarya</taxon>
        <taxon>Basidiomycota</taxon>
        <taxon>Pucciniomycotina</taxon>
        <taxon>Pucciniomycetes</taxon>
        <taxon>Pucciniales</taxon>
        <taxon>Sphaerophragmiaceae</taxon>
        <taxon>Austropuccinia</taxon>
    </lineage>
</organism>
<dbReference type="Proteomes" id="UP000765509">
    <property type="component" value="Unassembled WGS sequence"/>
</dbReference>
<reference evidence="1" key="1">
    <citation type="submission" date="2021-03" db="EMBL/GenBank/DDBJ databases">
        <title>Draft genome sequence of rust myrtle Austropuccinia psidii MF-1, a brazilian biotype.</title>
        <authorList>
            <person name="Quecine M.C."/>
            <person name="Pachon D.M.R."/>
            <person name="Bonatelli M.L."/>
            <person name="Correr F.H."/>
            <person name="Franceschini L.M."/>
            <person name="Leite T.F."/>
            <person name="Margarido G.R.A."/>
            <person name="Almeida C.A."/>
            <person name="Ferrarezi J.A."/>
            <person name="Labate C.A."/>
        </authorList>
    </citation>
    <scope>NUCLEOTIDE SEQUENCE</scope>
    <source>
        <strain evidence="1">MF-1</strain>
    </source>
</reference>
<comment type="caution">
    <text evidence="1">The sequence shown here is derived from an EMBL/GenBank/DDBJ whole genome shotgun (WGS) entry which is preliminary data.</text>
</comment>
<name>A0A9Q3CAW9_9BASI</name>
<protein>
    <submittedName>
        <fullName evidence="1">Uncharacterized protein</fullName>
    </submittedName>
</protein>
<dbReference type="AlphaFoldDB" id="A0A9Q3CAW9"/>
<dbReference type="EMBL" id="AVOT02005568">
    <property type="protein sequence ID" value="MBW0479406.1"/>
    <property type="molecule type" value="Genomic_DNA"/>
</dbReference>
<accession>A0A9Q3CAW9</accession>
<proteinExistence type="predicted"/>
<keyword evidence="2" id="KW-1185">Reference proteome</keyword>
<sequence>MGKSQIIKNYSNNTWIWQKTLSFENDRYTVDKNPYRLGLRQSKRLIAIYHHITTQMGNHKILTKLPGDLKNAVKCRCLKESTLDDISNTLQEVRIRTSIGRYNTHSTGDNR</sequence>
<evidence type="ECO:0000313" key="1">
    <source>
        <dbReference type="EMBL" id="MBW0479406.1"/>
    </source>
</evidence>
<gene>
    <name evidence="1" type="ORF">O181_019121</name>
</gene>